<feature type="region of interest" description="Disordered" evidence="7">
    <location>
        <begin position="349"/>
        <end position="375"/>
    </location>
</feature>
<evidence type="ECO:0000256" key="1">
    <source>
        <dbReference type="ARBA" id="ARBA00004613"/>
    </source>
</evidence>
<dbReference type="PANTHER" id="PTHR20986:SF22">
    <property type="entry name" value="FMRFAMIDE-RELATED PEPTIDES"/>
    <property type="match status" value="1"/>
</dbReference>
<accession>A0A1A9ZYE5</accession>
<dbReference type="EnsemblMetazoa" id="GPAI028872-RA">
    <property type="protein sequence ID" value="GPAI028872-PA"/>
    <property type="gene ID" value="GPAI028872"/>
</dbReference>
<dbReference type="GO" id="GO:0007218">
    <property type="term" value="P:neuropeptide signaling pathway"/>
    <property type="evidence" value="ECO:0007669"/>
    <property type="project" value="UniProtKB-KW"/>
</dbReference>
<protein>
    <submittedName>
        <fullName evidence="8">Uncharacterized protein</fullName>
    </submittedName>
</protein>
<keyword evidence="4" id="KW-0677">Repeat</keyword>
<evidence type="ECO:0000256" key="6">
    <source>
        <dbReference type="ARBA" id="ARBA00023320"/>
    </source>
</evidence>
<evidence type="ECO:0000256" key="4">
    <source>
        <dbReference type="ARBA" id="ARBA00022737"/>
    </source>
</evidence>
<dbReference type="VEuPathDB" id="VectorBase:GPAI028872"/>
<dbReference type="GO" id="GO:0005576">
    <property type="term" value="C:extracellular region"/>
    <property type="evidence" value="ECO:0007669"/>
    <property type="project" value="UniProtKB-SubCell"/>
</dbReference>
<reference evidence="9" key="1">
    <citation type="submission" date="2014-03" db="EMBL/GenBank/DDBJ databases">
        <authorList>
            <person name="Aksoy S."/>
            <person name="Warren W."/>
            <person name="Wilson R.K."/>
        </authorList>
    </citation>
    <scope>NUCLEOTIDE SEQUENCE [LARGE SCALE GENOMIC DNA]</scope>
    <source>
        <strain evidence="9">IAEA</strain>
    </source>
</reference>
<reference evidence="8" key="2">
    <citation type="submission" date="2020-05" db="UniProtKB">
        <authorList>
            <consortium name="EnsemblMetazoa"/>
        </authorList>
    </citation>
    <scope>IDENTIFICATION</scope>
    <source>
        <strain evidence="8">IAEA</strain>
    </source>
</reference>
<dbReference type="Pfam" id="PF01581">
    <property type="entry name" value="FARP"/>
    <property type="match status" value="10"/>
</dbReference>
<dbReference type="AlphaFoldDB" id="A0A1A9ZYE5"/>
<evidence type="ECO:0000256" key="2">
    <source>
        <dbReference type="ARBA" id="ARBA00006356"/>
    </source>
</evidence>
<name>A0A1A9ZYE5_GLOPL</name>
<comment type="similarity">
    <text evidence="2">Belongs to the FARP (FMRFamide related peptide) family.</text>
</comment>
<dbReference type="InterPro" id="IPR051041">
    <property type="entry name" value="FMRFamide-related_np"/>
</dbReference>
<proteinExistence type="inferred from homology"/>
<evidence type="ECO:0000313" key="9">
    <source>
        <dbReference type="Proteomes" id="UP000092445"/>
    </source>
</evidence>
<evidence type="ECO:0000256" key="3">
    <source>
        <dbReference type="ARBA" id="ARBA00022525"/>
    </source>
</evidence>
<sequence>MIRYSEEMTNLKCQRLVFQYFRLFPATDKKMLPLIVYLLALQHLHTSALSKILLSSDYSLNNLKQDFDKSMRSNDHAVTPTTYEPLLQNIFENVPFVQNFPDATALQFPEQISSVNIDYGKNVIVLKFSKKPRKLSLNKEEQEKRKSLQENFMRFGKRAYEYMPTMNDFISHYYEELPGERYDRTRETVRDLRGDNFMRFGRNDNQCGNTDCRVTEDFMRFGRNNGGSVDFMRLGRRSGEDFMRFGRNPANQDFMRFGRTPGNQDFMRFGRNPGNQDFMRFGRNPAEQDFMRSSRNSDFMRFGRSSSSPDFMRFGRNAFDLKMRDEKRSDNFMRFGRASKENFMRFGKRKTETKEQLISNRSDLSKKASNETVIETNPEDKSLKTAFNNNQELLNDSDNLMNFEVNNNPLADNQDTLNADYLLKVSE</sequence>
<evidence type="ECO:0000256" key="7">
    <source>
        <dbReference type="SAM" id="MobiDB-lite"/>
    </source>
</evidence>
<dbReference type="InterPro" id="IPR002544">
    <property type="entry name" value="FMRFamid-related_peptide-like"/>
</dbReference>
<evidence type="ECO:0000256" key="5">
    <source>
        <dbReference type="ARBA" id="ARBA00022815"/>
    </source>
</evidence>
<organism evidence="8 9">
    <name type="scientific">Glossina pallidipes</name>
    <name type="common">Tsetse fly</name>
    <dbReference type="NCBI Taxonomy" id="7398"/>
    <lineage>
        <taxon>Eukaryota</taxon>
        <taxon>Metazoa</taxon>
        <taxon>Ecdysozoa</taxon>
        <taxon>Arthropoda</taxon>
        <taxon>Hexapoda</taxon>
        <taxon>Insecta</taxon>
        <taxon>Pterygota</taxon>
        <taxon>Neoptera</taxon>
        <taxon>Endopterygota</taxon>
        <taxon>Diptera</taxon>
        <taxon>Brachycera</taxon>
        <taxon>Muscomorpha</taxon>
        <taxon>Hippoboscoidea</taxon>
        <taxon>Glossinidae</taxon>
        <taxon>Glossina</taxon>
    </lineage>
</organism>
<keyword evidence="6" id="KW-0527">Neuropeptide</keyword>
<evidence type="ECO:0000313" key="8">
    <source>
        <dbReference type="EnsemblMetazoa" id="GPAI028872-PA"/>
    </source>
</evidence>
<keyword evidence="9" id="KW-1185">Reference proteome</keyword>
<dbReference type="STRING" id="7398.A0A1A9ZYE5"/>
<dbReference type="PANTHER" id="PTHR20986">
    <property type="entry name" value="FMRFAMIDE-RELATED PEPTIDES"/>
    <property type="match status" value="1"/>
</dbReference>
<keyword evidence="3" id="KW-0964">Secreted</keyword>
<comment type="subcellular location">
    <subcellularLocation>
        <location evidence="1">Secreted</location>
    </subcellularLocation>
</comment>
<keyword evidence="5" id="KW-0027">Amidation</keyword>
<dbReference type="Proteomes" id="UP000092445">
    <property type="component" value="Unassembled WGS sequence"/>
</dbReference>